<sequence>MRRRLNSFWPFTPRVPRCYKPADDFIFSEEDQDLFADETGMRFSQIKFNNTSRGEPARVFEKLAPKTTAAVTPHIQKMNDLVNKALEKESGNFCELVVERTFSLIMEISHMADRPQAYDEAVAMVNKEIAAAYAKLPIQSRQIIDKFFCIRRTPVNRTGYVTQIVSWYKYMV</sequence>
<name>A0AAV5WLS8_9BILA</name>
<accession>A0AAV5WLS8</accession>
<dbReference type="AlphaFoldDB" id="A0AAV5WLS8"/>
<proteinExistence type="predicted"/>
<organism evidence="1 2">
    <name type="scientific">Pristionchus fissidentatus</name>
    <dbReference type="NCBI Taxonomy" id="1538716"/>
    <lineage>
        <taxon>Eukaryota</taxon>
        <taxon>Metazoa</taxon>
        <taxon>Ecdysozoa</taxon>
        <taxon>Nematoda</taxon>
        <taxon>Chromadorea</taxon>
        <taxon>Rhabditida</taxon>
        <taxon>Rhabditina</taxon>
        <taxon>Diplogasteromorpha</taxon>
        <taxon>Diplogasteroidea</taxon>
        <taxon>Neodiplogasteridae</taxon>
        <taxon>Pristionchus</taxon>
    </lineage>
</organism>
<protein>
    <recommendedName>
        <fullName evidence="3">Ribosomal protein</fullName>
    </recommendedName>
</protein>
<comment type="caution">
    <text evidence="1">The sequence shown here is derived from an EMBL/GenBank/DDBJ whole genome shotgun (WGS) entry which is preliminary data.</text>
</comment>
<evidence type="ECO:0008006" key="3">
    <source>
        <dbReference type="Google" id="ProtNLM"/>
    </source>
</evidence>
<dbReference type="Proteomes" id="UP001432322">
    <property type="component" value="Unassembled WGS sequence"/>
</dbReference>
<dbReference type="EMBL" id="BTSY01000006">
    <property type="protein sequence ID" value="GMT31228.1"/>
    <property type="molecule type" value="Genomic_DNA"/>
</dbReference>
<gene>
    <name evidence="1" type="ORF">PFISCL1PPCAC_22525</name>
</gene>
<keyword evidence="2" id="KW-1185">Reference proteome</keyword>
<evidence type="ECO:0000313" key="2">
    <source>
        <dbReference type="Proteomes" id="UP001432322"/>
    </source>
</evidence>
<reference evidence="1" key="1">
    <citation type="submission" date="2023-10" db="EMBL/GenBank/DDBJ databases">
        <title>Genome assembly of Pristionchus species.</title>
        <authorList>
            <person name="Yoshida K."/>
            <person name="Sommer R.J."/>
        </authorList>
    </citation>
    <scope>NUCLEOTIDE SEQUENCE</scope>
    <source>
        <strain evidence="1">RS5133</strain>
    </source>
</reference>
<evidence type="ECO:0000313" key="1">
    <source>
        <dbReference type="EMBL" id="GMT31228.1"/>
    </source>
</evidence>